<sequence>MPTITTAQIKSTLQSAKQSSANKLHSAGQSTKDALKKAAEQTRNAGNRLILLIPKDYKGQGSSLNDLVRTADELGIEVQYDEKNGTAITKQVFGTAEKLIGLTERGVTIFAPQLDKLLQKYQKAGNKLGGSAENIGDNLGKAGSVLSTFQNFLGTALSSMKIDELIKRQKSGSNVSSSELAKASIELINQLVDTAASINNNVNSFSQQLNKLGSVLSNTKHLTGVGNKLQNLPNLDNIGAGLDTVSGILSAISASFILSNADADTGTKAAAGVELTTKVLGNVGKGISQYIIAQRAAQGLSTSAAAAGLIASVVTLAISPLSFLSIADKFKRANKIEEYSQRFKKLGYDGDSLLAAFHKETGAIDASLTTISTVLASVSSGISAAATTSLVGAPVSALVGAVTGIISGILEASKQAMFEHVASKMADVIAEWEKKHGKNYFENGYDARHAAFLEDNFKILSQYNKEYSVERSVLITQQHWDTLIGELAGVTRNGDKTLSGKSYIDYYEEGKRLEKKPDEFQKQVFDPLKGNIDLSDSKSSTLLKFVTPLLTPGEEIRERRQSGKYEYITELLVKGVDKWTVKGVQDKGSVYDYSNLIQHASVGNNQYREIRIESHLGDGDDKVFLSAGSANIYAGKGHDVVYYDKTDTGYLTIDGTKATEAGNYTVTRVLGGDVKILQEVVKEQEVSVGKRTEKTQYRSYEFTHINGKNLTETDNLYSVEELIGTTRADKFFGSKFTDIFHGADGDDHIEGNDGNDRLYGDKGNDTLRGGNGDDQLYGGDGNDKLIGGTGNNYLNGGDGDDELQVQGNSLAKNVLSGGKGNDKLYGSEGADLLDGGEGNDLLKGGYGNDIYRYLSGYGHHIIDDDGGKDDKLSLADIDFRDVAFRREGNDLIMYKAEGNVLSIGHKNGITFRNWFEKESGDISNHQIEQIFDKDGRVITPDSLKKALEYQQSNNKASYVYGNDALAYGSQDNLNPLINEISKIISAAGNFDVKEERAAASLLQLSGNASDFSYGRNSITLTASA</sequence>
<gene>
    <name evidence="18" type="primary">hlyA</name>
    <name evidence="18" type="ordered locus">c3570</name>
</gene>
<keyword evidence="6" id="KW-0800">Toxin</keyword>
<keyword evidence="9" id="KW-0204">Cytolysis</keyword>
<keyword evidence="5" id="KW-0964">Secreted</keyword>
<keyword evidence="15" id="KW-0812">Transmembrane</keyword>
<dbReference type="PROSITE" id="PS00330">
    <property type="entry name" value="HEMOLYSIN_CALCIUM"/>
    <property type="match status" value="4"/>
</dbReference>
<dbReference type="Gene3D" id="2.150.10.10">
    <property type="entry name" value="Serralysin-like metalloprotease, C-terminal"/>
    <property type="match status" value="3"/>
</dbReference>
<dbReference type="PRINTS" id="PR01488">
    <property type="entry name" value="RTXTOXINA"/>
</dbReference>
<dbReference type="AlphaFoldDB" id="A0A0H2VC10"/>
<feature type="domain" description="RTX pore-forming" evidence="16">
    <location>
        <begin position="292"/>
        <end position="600"/>
    </location>
</feature>
<keyword evidence="10" id="KW-1043">Host membrane</keyword>
<dbReference type="PANTHER" id="PTHR38340">
    <property type="entry name" value="S-LAYER PROTEIN"/>
    <property type="match status" value="1"/>
</dbReference>
<dbReference type="RefSeq" id="WP_001142375.1">
    <property type="nucleotide sequence ID" value="NC_004431.1"/>
</dbReference>
<evidence type="ECO:0000256" key="14">
    <source>
        <dbReference type="SAM" id="MobiDB-lite"/>
    </source>
</evidence>
<keyword evidence="8" id="KW-0106">Calcium</keyword>
<comment type="subcellular location">
    <subcellularLocation>
        <location evidence="1">Host cell membrane</location>
        <topology evidence="1">Multi-pass membrane protein</topology>
    </subcellularLocation>
    <subcellularLocation>
        <location evidence="2">Secreted</location>
    </subcellularLocation>
</comment>
<dbReference type="Pfam" id="PF00353">
    <property type="entry name" value="HemolysinCabind"/>
    <property type="match status" value="3"/>
</dbReference>
<dbReference type="InterPro" id="IPR050557">
    <property type="entry name" value="RTX_toxin/Mannuronan_C5-epim"/>
</dbReference>
<evidence type="ECO:0000256" key="15">
    <source>
        <dbReference type="SAM" id="Phobius"/>
    </source>
</evidence>
<evidence type="ECO:0000256" key="2">
    <source>
        <dbReference type="ARBA" id="ARBA00004613"/>
    </source>
</evidence>
<evidence type="ECO:0000256" key="9">
    <source>
        <dbReference type="ARBA" id="ARBA00022852"/>
    </source>
</evidence>
<dbReference type="InterPro" id="IPR013550">
    <property type="entry name" value="RTX_C"/>
</dbReference>
<keyword evidence="12 15" id="KW-0472">Membrane</keyword>
<dbReference type="PANTHER" id="PTHR38340:SF1">
    <property type="entry name" value="S-LAYER PROTEIN"/>
    <property type="match status" value="1"/>
</dbReference>
<feature type="compositionally biased region" description="Polar residues" evidence="14">
    <location>
        <begin position="17"/>
        <end position="32"/>
    </location>
</feature>
<evidence type="ECO:0000259" key="16">
    <source>
        <dbReference type="Pfam" id="PF02382"/>
    </source>
</evidence>
<dbReference type="InterPro" id="IPR018511">
    <property type="entry name" value="Hemolysin-typ_Ca-bd_CS"/>
</dbReference>
<dbReference type="SUPFAM" id="SSF51120">
    <property type="entry name" value="beta-Roll"/>
    <property type="match status" value="1"/>
</dbReference>
<comment type="similarity">
    <text evidence="3">Belongs to the RTX prokaryotic toxin (TC 1.C.11) family.</text>
</comment>
<keyword evidence="13" id="KW-0449">Lipoprotein</keyword>
<dbReference type="STRING" id="199310.c3570"/>
<name>A0A0H2VC10_ECOL6</name>
<dbReference type="InterPro" id="IPR011049">
    <property type="entry name" value="Serralysin-like_metalloprot_C"/>
</dbReference>
<evidence type="ECO:0000256" key="13">
    <source>
        <dbReference type="ARBA" id="ARBA00023288"/>
    </source>
</evidence>
<proteinExistence type="inferred from homology"/>
<dbReference type="EMBL" id="AE014075">
    <property type="protein sequence ID" value="AAN82018.1"/>
    <property type="molecule type" value="Genomic_DNA"/>
</dbReference>
<dbReference type="Pfam" id="PF02382">
    <property type="entry name" value="RTX"/>
    <property type="match status" value="1"/>
</dbReference>
<dbReference type="GO" id="GO:0015267">
    <property type="term" value="F:channel activity"/>
    <property type="evidence" value="ECO:0007669"/>
    <property type="project" value="InterPro"/>
</dbReference>
<evidence type="ECO:0000259" key="17">
    <source>
        <dbReference type="Pfam" id="PF08339"/>
    </source>
</evidence>
<dbReference type="GO" id="GO:0031640">
    <property type="term" value="P:killing of cells of another organism"/>
    <property type="evidence" value="ECO:0007669"/>
    <property type="project" value="UniProtKB-KW"/>
</dbReference>
<feature type="region of interest" description="Disordered" evidence="14">
    <location>
        <begin position="17"/>
        <end position="39"/>
    </location>
</feature>
<dbReference type="PRINTS" id="PR00313">
    <property type="entry name" value="CABNDNGRPT"/>
</dbReference>
<evidence type="ECO:0000256" key="4">
    <source>
        <dbReference type="ARBA" id="ARBA00022511"/>
    </source>
</evidence>
<dbReference type="Proteomes" id="UP000001410">
    <property type="component" value="Chromosome"/>
</dbReference>
<dbReference type="NCBIfam" id="NF033943">
    <property type="entry name" value="RTX_toxin"/>
    <property type="match status" value="1"/>
</dbReference>
<evidence type="ECO:0000313" key="18">
    <source>
        <dbReference type="EMBL" id="AAN82018.1"/>
    </source>
</evidence>
<accession>A0A0H2VC10</accession>
<evidence type="ECO:0000256" key="7">
    <source>
        <dbReference type="ARBA" id="ARBA00022737"/>
    </source>
</evidence>
<reference evidence="18 19" key="1">
    <citation type="journal article" date="2002" name="Proc. Natl. Acad. Sci. U.S.A.">
        <title>Extensive mosaic structure revealed by the complete genome sequence of uropathogenic Escherichia coli.</title>
        <authorList>
            <person name="Welch R.A."/>
            <person name="Burland V."/>
            <person name="Plunkett G.III."/>
            <person name="Redford P."/>
            <person name="Roesch P."/>
            <person name="Rasko D."/>
            <person name="Buckles E.L."/>
            <person name="Liou S.R."/>
            <person name="Boutin A."/>
            <person name="Hackett J."/>
            <person name="Stroud D."/>
            <person name="Mayhew G.F."/>
            <person name="Rose D.J."/>
            <person name="Zhou S."/>
            <person name="Schwartz D.C."/>
            <person name="Perna N.T."/>
            <person name="Mobley H.L."/>
            <person name="Donnenberg M.S."/>
            <person name="Blattner F.R."/>
        </authorList>
    </citation>
    <scope>NUCLEOTIDE SEQUENCE [LARGE SCALE GENOMIC DNA]</scope>
    <source>
        <strain evidence="19">CFT073 / ATCC 700928 / UPEC</strain>
    </source>
</reference>
<evidence type="ECO:0000256" key="1">
    <source>
        <dbReference type="ARBA" id="ARBA00004598"/>
    </source>
</evidence>
<feature type="transmembrane region" description="Helical" evidence="15">
    <location>
        <begin position="304"/>
        <end position="326"/>
    </location>
</feature>
<keyword evidence="15" id="KW-1133">Transmembrane helix</keyword>
<dbReference type="GO" id="GO:0005576">
    <property type="term" value="C:extracellular region"/>
    <property type="evidence" value="ECO:0007669"/>
    <property type="project" value="UniProtKB-SubCell"/>
</dbReference>
<evidence type="ECO:0000256" key="12">
    <source>
        <dbReference type="ARBA" id="ARBA00023136"/>
    </source>
</evidence>
<dbReference type="Pfam" id="PF08339">
    <property type="entry name" value="RTX_C"/>
    <property type="match status" value="1"/>
</dbReference>
<dbReference type="GO" id="GO:0090729">
    <property type="term" value="F:toxin activity"/>
    <property type="evidence" value="ECO:0007669"/>
    <property type="project" value="UniProtKB-KW"/>
</dbReference>
<feature type="domain" description="RTX C-terminal" evidence="17">
    <location>
        <begin position="874"/>
        <end position="1000"/>
    </location>
</feature>
<dbReference type="GO" id="GO:0020002">
    <property type="term" value="C:host cell plasma membrane"/>
    <property type="evidence" value="ECO:0007669"/>
    <property type="project" value="UniProtKB-SubCell"/>
</dbReference>
<dbReference type="eggNOG" id="COG2931">
    <property type="taxonomic scope" value="Bacteria"/>
</dbReference>
<dbReference type="InterPro" id="IPR003995">
    <property type="entry name" value="RTX_toxin_determinant-A"/>
</dbReference>
<evidence type="ECO:0000256" key="5">
    <source>
        <dbReference type="ARBA" id="ARBA00022525"/>
    </source>
</evidence>
<evidence type="ECO:0000256" key="3">
    <source>
        <dbReference type="ARBA" id="ARBA00005918"/>
    </source>
</evidence>
<evidence type="ECO:0000313" key="19">
    <source>
        <dbReference type="Proteomes" id="UP000001410"/>
    </source>
</evidence>
<evidence type="ECO:0000256" key="6">
    <source>
        <dbReference type="ARBA" id="ARBA00022656"/>
    </source>
</evidence>
<protein>
    <submittedName>
        <fullName evidence="18">Hemolysin A</fullName>
    </submittedName>
</protein>
<dbReference type="HOGENOM" id="CLU_011369_1_0_6"/>
<dbReference type="InterPro" id="IPR001343">
    <property type="entry name" value="Hemolysn_Ca-bd"/>
</dbReference>
<keyword evidence="7" id="KW-0677">Repeat</keyword>
<keyword evidence="4" id="KW-1032">Host cell membrane</keyword>
<keyword evidence="11" id="KW-0843">Virulence</keyword>
<dbReference type="KEGG" id="ecc:c3570"/>
<keyword evidence="19" id="KW-1185">Reference proteome</keyword>
<dbReference type="SMR" id="A0A0H2VC10"/>
<evidence type="ECO:0000256" key="10">
    <source>
        <dbReference type="ARBA" id="ARBA00022870"/>
    </source>
</evidence>
<dbReference type="InterPro" id="IPR018504">
    <property type="entry name" value="RTX_pore_form"/>
</dbReference>
<dbReference type="GO" id="GO:0005509">
    <property type="term" value="F:calcium ion binding"/>
    <property type="evidence" value="ECO:0007669"/>
    <property type="project" value="InterPro"/>
</dbReference>
<evidence type="ECO:0000256" key="11">
    <source>
        <dbReference type="ARBA" id="ARBA00023026"/>
    </source>
</evidence>
<evidence type="ECO:0000256" key="8">
    <source>
        <dbReference type="ARBA" id="ARBA00022837"/>
    </source>
</evidence>
<organism evidence="18 19">
    <name type="scientific">Escherichia coli O6:H1 (strain CFT073 / ATCC 700928 / UPEC)</name>
    <dbReference type="NCBI Taxonomy" id="199310"/>
    <lineage>
        <taxon>Bacteria</taxon>
        <taxon>Pseudomonadati</taxon>
        <taxon>Pseudomonadota</taxon>
        <taxon>Gammaproteobacteria</taxon>
        <taxon>Enterobacterales</taxon>
        <taxon>Enterobacteriaceae</taxon>
        <taxon>Escherichia</taxon>
    </lineage>
</organism>